<dbReference type="GO" id="GO:0061711">
    <property type="term" value="F:tRNA N(6)-L-threonylcarbamoyladenine synthase activity"/>
    <property type="evidence" value="ECO:0007669"/>
    <property type="project" value="UniProtKB-EC"/>
</dbReference>
<keyword evidence="2 7" id="KW-0808">Transferase</keyword>
<dbReference type="SUPFAM" id="SSF53067">
    <property type="entry name" value="Actin-like ATPase domain"/>
    <property type="match status" value="1"/>
</dbReference>
<dbReference type="GO" id="GO:0046872">
    <property type="term" value="F:metal ion binding"/>
    <property type="evidence" value="ECO:0007669"/>
    <property type="project" value="UniProtKB-KW"/>
</dbReference>
<evidence type="ECO:0000256" key="6">
    <source>
        <dbReference type="ARBA" id="ARBA00048117"/>
    </source>
</evidence>
<dbReference type="EC" id="2.3.1.234" evidence="1"/>
<evidence type="ECO:0000256" key="7">
    <source>
        <dbReference type="HAMAP-Rule" id="MF_03179"/>
    </source>
</evidence>
<gene>
    <name evidence="10" type="ORF">Agabi119p4_1834</name>
</gene>
<dbReference type="PANTHER" id="PTHR11735">
    <property type="entry name" value="TRNA N6-ADENOSINE THREONYLCARBAMOYLTRANSFERASE"/>
    <property type="match status" value="1"/>
</dbReference>
<sequence>MFVRSARKVGGAGPDGDHDKSQKSSADDTCAAVVNSSRQILSNVVIKQHDIHKQYGGIQPIEAIHEHQRNMPLAVKRALTEAGIDIVNDVHGIAFTRGPGMPGCLSVACNAAKTLAIALDKPLVGVHHMQGHALTSILTTQDPPRFPFLTLLVSGGHTLLLLASSNVDFKILATTADEAAGRCIDRVARLMGLEWKALGPGAALEQLASEDIDSADIDTPTFPKPMLGQLAFSFAGFHSYMDIYLRNQGGIESFDIQRKRRLARAFQASVFAHLVEKLLLALAWCTQANIHVQDIVVSGGVASNSCLRKRLQECLDSTQHYQNMRLVFPPASLCTDNAVMIAWASMHRFLTGDHDDYAIIPRPKWSIEEL</sequence>
<dbReference type="GO" id="GO:0005739">
    <property type="term" value="C:mitochondrion"/>
    <property type="evidence" value="ECO:0007669"/>
    <property type="project" value="UniProtKB-SubCell"/>
</dbReference>
<dbReference type="PROSITE" id="PS01016">
    <property type="entry name" value="GLYCOPROTEASE"/>
    <property type="match status" value="1"/>
</dbReference>
<dbReference type="HAMAP" id="MF_01445">
    <property type="entry name" value="TsaD"/>
    <property type="match status" value="1"/>
</dbReference>
<dbReference type="EMBL" id="JABXXO010000003">
    <property type="protein sequence ID" value="KAF7782458.1"/>
    <property type="molecule type" value="Genomic_DNA"/>
</dbReference>
<protein>
    <recommendedName>
        <fullName evidence="1">N(6)-L-threonylcarbamoyladenine synthase</fullName>
        <ecNumber evidence="1">2.3.1.234</ecNumber>
    </recommendedName>
</protein>
<dbReference type="Pfam" id="PF00814">
    <property type="entry name" value="TsaD"/>
    <property type="match status" value="1"/>
</dbReference>
<dbReference type="AlphaFoldDB" id="A0A8H7F829"/>
<accession>A0A8H7F829</accession>
<name>A0A8H7F829_AGABI</name>
<dbReference type="InterPro" id="IPR017860">
    <property type="entry name" value="Peptidase_M22_CS"/>
</dbReference>
<evidence type="ECO:0000256" key="8">
    <source>
        <dbReference type="SAM" id="MobiDB-lite"/>
    </source>
</evidence>
<dbReference type="Proteomes" id="UP000629468">
    <property type="component" value="Unassembled WGS sequence"/>
</dbReference>
<dbReference type="InterPro" id="IPR022450">
    <property type="entry name" value="TsaD"/>
</dbReference>
<feature type="domain" description="Gcp-like" evidence="9">
    <location>
        <begin position="39"/>
        <end position="343"/>
    </location>
</feature>
<dbReference type="InterPro" id="IPR017861">
    <property type="entry name" value="KAE1/TsaD"/>
</dbReference>
<keyword evidence="5 7" id="KW-0012">Acyltransferase</keyword>
<comment type="cofactor">
    <cofactor evidence="7">
        <name>a divalent metal cation</name>
        <dbReference type="ChEBI" id="CHEBI:60240"/>
    </cofactor>
    <text evidence="7">Binds 1 divalent metal cation per subunit.</text>
</comment>
<evidence type="ECO:0000256" key="2">
    <source>
        <dbReference type="ARBA" id="ARBA00022679"/>
    </source>
</evidence>
<evidence type="ECO:0000259" key="9">
    <source>
        <dbReference type="Pfam" id="PF00814"/>
    </source>
</evidence>
<evidence type="ECO:0000256" key="5">
    <source>
        <dbReference type="ARBA" id="ARBA00023315"/>
    </source>
</evidence>
<proteinExistence type="inferred from homology"/>
<feature type="compositionally biased region" description="Basic and acidic residues" evidence="8">
    <location>
        <begin position="15"/>
        <end position="26"/>
    </location>
</feature>
<keyword evidence="4 7" id="KW-0479">Metal-binding</keyword>
<evidence type="ECO:0000256" key="3">
    <source>
        <dbReference type="ARBA" id="ARBA00022694"/>
    </source>
</evidence>
<evidence type="ECO:0000313" key="11">
    <source>
        <dbReference type="Proteomes" id="UP000629468"/>
    </source>
</evidence>
<keyword evidence="3 7" id="KW-0819">tRNA processing</keyword>
<dbReference type="PRINTS" id="PR00789">
    <property type="entry name" value="OSIALOPTASE"/>
</dbReference>
<dbReference type="PANTHER" id="PTHR11735:SF6">
    <property type="entry name" value="TRNA N6-ADENOSINE THREONYLCARBAMOYLTRANSFERASE, MITOCHONDRIAL"/>
    <property type="match status" value="1"/>
</dbReference>
<evidence type="ECO:0000256" key="1">
    <source>
        <dbReference type="ARBA" id="ARBA00012156"/>
    </source>
</evidence>
<evidence type="ECO:0000313" key="10">
    <source>
        <dbReference type="EMBL" id="KAF7782458.1"/>
    </source>
</evidence>
<dbReference type="CDD" id="cd24134">
    <property type="entry name" value="ASKHA_NBD_OSGEPL1_QRI7_euk"/>
    <property type="match status" value="1"/>
</dbReference>
<reference evidence="10 11" key="1">
    <citation type="journal article" name="Sci. Rep.">
        <title>Telomere-to-telomere assembled and centromere annotated genomes of the two main subspecies of the button mushroom Agaricus bisporus reveal especially polymorphic chromosome ends.</title>
        <authorList>
            <person name="Sonnenberg A.S.M."/>
            <person name="Sedaghat-Telgerd N."/>
            <person name="Lavrijssen B."/>
            <person name="Ohm R.A."/>
            <person name="Hendrickx P.M."/>
            <person name="Scholtmeijer K."/>
            <person name="Baars J.J.P."/>
            <person name="van Peer A."/>
        </authorList>
    </citation>
    <scope>NUCLEOTIDE SEQUENCE [LARGE SCALE GENOMIC DNA]</scope>
    <source>
        <strain evidence="10 11">H119_p4</strain>
    </source>
</reference>
<comment type="catalytic activity">
    <reaction evidence="6 7">
        <text>L-threonylcarbamoyladenylate + adenosine(37) in tRNA = N(6)-L-threonylcarbamoyladenosine(37) in tRNA + AMP + H(+)</text>
        <dbReference type="Rhea" id="RHEA:37059"/>
        <dbReference type="Rhea" id="RHEA-COMP:10162"/>
        <dbReference type="Rhea" id="RHEA-COMP:10163"/>
        <dbReference type="ChEBI" id="CHEBI:15378"/>
        <dbReference type="ChEBI" id="CHEBI:73682"/>
        <dbReference type="ChEBI" id="CHEBI:74411"/>
        <dbReference type="ChEBI" id="CHEBI:74418"/>
        <dbReference type="ChEBI" id="CHEBI:456215"/>
        <dbReference type="EC" id="2.3.1.234"/>
    </reaction>
</comment>
<organism evidence="10 11">
    <name type="scientific">Agaricus bisporus var. burnettii</name>
    <dbReference type="NCBI Taxonomy" id="192524"/>
    <lineage>
        <taxon>Eukaryota</taxon>
        <taxon>Fungi</taxon>
        <taxon>Dikarya</taxon>
        <taxon>Basidiomycota</taxon>
        <taxon>Agaricomycotina</taxon>
        <taxon>Agaricomycetes</taxon>
        <taxon>Agaricomycetidae</taxon>
        <taxon>Agaricales</taxon>
        <taxon>Agaricineae</taxon>
        <taxon>Agaricaceae</taxon>
        <taxon>Agaricus</taxon>
    </lineage>
</organism>
<comment type="function">
    <text evidence="7">Required for the formation of a threonylcarbamoyl group on adenosine at position 37 (t(6)A37) in mitochondrial tRNAs that read codons beginning with adenine. Probably involved in the transfer of the threonylcarbamoyl moiety of threonylcarbamoyl-AMP (TC-AMP) to the N6 group of A37. Involved in mitochondrial genome maintenance.</text>
</comment>
<comment type="caution">
    <text evidence="10">The sequence shown here is derived from an EMBL/GenBank/DDBJ whole genome shotgun (WGS) entry which is preliminary data.</text>
</comment>
<comment type="subunit">
    <text evidence="7">Homodimer.</text>
</comment>
<feature type="region of interest" description="Disordered" evidence="8">
    <location>
        <begin position="1"/>
        <end position="29"/>
    </location>
</feature>
<dbReference type="GO" id="GO:0072670">
    <property type="term" value="P:mitochondrial tRNA threonylcarbamoyladenosine modification"/>
    <property type="evidence" value="ECO:0007669"/>
    <property type="project" value="TreeGrafter"/>
</dbReference>
<dbReference type="NCBIfam" id="TIGR00329">
    <property type="entry name" value="gcp_kae1"/>
    <property type="match status" value="1"/>
</dbReference>
<dbReference type="InterPro" id="IPR000905">
    <property type="entry name" value="Gcp-like_dom"/>
</dbReference>
<evidence type="ECO:0000256" key="4">
    <source>
        <dbReference type="ARBA" id="ARBA00022723"/>
    </source>
</evidence>
<dbReference type="InterPro" id="IPR043129">
    <property type="entry name" value="ATPase_NBD"/>
</dbReference>
<dbReference type="Gene3D" id="3.30.420.40">
    <property type="match status" value="2"/>
</dbReference>
<comment type="subcellular location">
    <subcellularLocation>
        <location evidence="7">Mitochondrion</location>
    </subcellularLocation>
</comment>
<comment type="similarity">
    <text evidence="7">Belongs to the KAE1 / TsaD family.</text>
</comment>
<keyword evidence="7" id="KW-0496">Mitochondrion</keyword>